<dbReference type="RefSeq" id="WP_209678739.1">
    <property type="nucleotide sequence ID" value="NZ_JAGIOI010000001.1"/>
</dbReference>
<dbReference type="Proteomes" id="UP000711614">
    <property type="component" value="Unassembled WGS sequence"/>
</dbReference>
<gene>
    <name evidence="1" type="ORF">JOF48_001345</name>
</gene>
<name>A0ABS4YUS6_9MICC</name>
<evidence type="ECO:0000313" key="2">
    <source>
        <dbReference type="Proteomes" id="UP000711614"/>
    </source>
</evidence>
<organism evidence="1 2">
    <name type="scientific">Arthrobacter stackebrandtii</name>
    <dbReference type="NCBI Taxonomy" id="272161"/>
    <lineage>
        <taxon>Bacteria</taxon>
        <taxon>Bacillati</taxon>
        <taxon>Actinomycetota</taxon>
        <taxon>Actinomycetes</taxon>
        <taxon>Micrococcales</taxon>
        <taxon>Micrococcaceae</taxon>
        <taxon>Arthrobacter</taxon>
    </lineage>
</organism>
<keyword evidence="2" id="KW-1185">Reference proteome</keyword>
<proteinExistence type="predicted"/>
<protein>
    <submittedName>
        <fullName evidence="1">Uncharacterized protein</fullName>
    </submittedName>
</protein>
<reference evidence="1 2" key="1">
    <citation type="submission" date="2021-03" db="EMBL/GenBank/DDBJ databases">
        <title>Sequencing the genomes of 1000 actinobacteria strains.</title>
        <authorList>
            <person name="Klenk H.-P."/>
        </authorList>
    </citation>
    <scope>NUCLEOTIDE SEQUENCE [LARGE SCALE GENOMIC DNA]</scope>
    <source>
        <strain evidence="1 2">DSM 16005</strain>
    </source>
</reference>
<comment type="caution">
    <text evidence="1">The sequence shown here is derived from an EMBL/GenBank/DDBJ whole genome shotgun (WGS) entry which is preliminary data.</text>
</comment>
<accession>A0ABS4YUS6</accession>
<dbReference type="EMBL" id="JAGIOI010000001">
    <property type="protein sequence ID" value="MBP2412546.1"/>
    <property type="molecule type" value="Genomic_DNA"/>
</dbReference>
<evidence type="ECO:0000313" key="1">
    <source>
        <dbReference type="EMBL" id="MBP2412546.1"/>
    </source>
</evidence>
<sequence>MADIAGATLQAAPETLREALRNMRQLRDTDAAFLRVGFPAGQQASADRDIRGIWPS</sequence>